<proteinExistence type="predicted"/>
<evidence type="ECO:0000313" key="1">
    <source>
        <dbReference type="EMBL" id="TYK59643.1"/>
    </source>
</evidence>
<gene>
    <name evidence="1" type="ORF">FXO26_00590</name>
</gene>
<comment type="caution">
    <text evidence="1">The sequence shown here is derived from an EMBL/GenBank/DDBJ whole genome shotgun (WGS) entry which is preliminary data.</text>
</comment>
<reference evidence="1 2" key="2">
    <citation type="submission" date="2019-08" db="EMBL/GenBank/DDBJ databases">
        <authorList>
            <person name="Brilhante M."/>
            <person name="Perreten V."/>
        </authorList>
    </citation>
    <scope>NUCLEOTIDE SEQUENCE [LARGE SCALE GENOMIC DNA]</scope>
    <source>
        <strain evidence="1 2">MCP106</strain>
    </source>
</reference>
<evidence type="ECO:0000313" key="2">
    <source>
        <dbReference type="Proteomes" id="UP000324029"/>
    </source>
</evidence>
<reference evidence="1 2" key="1">
    <citation type="submission" date="2019-08" db="EMBL/GenBank/DDBJ databases">
        <title>Subclass B2 metallo-beta lactamase from Pseudomonas synxantha.</title>
        <authorList>
            <person name="Poirel L."/>
            <person name="Palmieri M."/>
            <person name="Masseron A."/>
            <person name="Perreten V."/>
            <person name="Nordman P."/>
        </authorList>
    </citation>
    <scope>NUCLEOTIDE SEQUENCE [LARGE SCALE GENOMIC DNA]</scope>
    <source>
        <strain evidence="1 2">MCP106</strain>
    </source>
</reference>
<dbReference type="EMBL" id="VSRO01000001">
    <property type="protein sequence ID" value="TYK59643.1"/>
    <property type="molecule type" value="Genomic_DNA"/>
</dbReference>
<dbReference type="AlphaFoldDB" id="A0A5D3GGR0"/>
<dbReference type="Proteomes" id="UP000324029">
    <property type="component" value="Unassembled WGS sequence"/>
</dbReference>
<protein>
    <submittedName>
        <fullName evidence="1">Uncharacterized protein</fullName>
    </submittedName>
</protein>
<accession>A0A5D3GGR0</accession>
<name>A0A5D3GGR0_9PSED</name>
<organism evidence="1 2">
    <name type="scientific">Pseudomonas synxantha</name>
    <dbReference type="NCBI Taxonomy" id="47883"/>
    <lineage>
        <taxon>Bacteria</taxon>
        <taxon>Pseudomonadati</taxon>
        <taxon>Pseudomonadota</taxon>
        <taxon>Gammaproteobacteria</taxon>
        <taxon>Pseudomonadales</taxon>
        <taxon>Pseudomonadaceae</taxon>
        <taxon>Pseudomonas</taxon>
    </lineage>
</organism>
<sequence>MIIWLEEPQAGTRWVVHLDALCIGFRSVDEARAFTRTLQARIDAPHVWPRSVIERTGAAHVAPAASPRTSAPIPS</sequence>